<feature type="compositionally biased region" description="Low complexity" evidence="1">
    <location>
        <begin position="137"/>
        <end position="154"/>
    </location>
</feature>
<organism evidence="2">
    <name type="scientific">uncultured Rubrobacteraceae bacterium</name>
    <dbReference type="NCBI Taxonomy" id="349277"/>
    <lineage>
        <taxon>Bacteria</taxon>
        <taxon>Bacillati</taxon>
        <taxon>Actinomycetota</taxon>
        <taxon>Rubrobacteria</taxon>
        <taxon>Rubrobacterales</taxon>
        <taxon>Rubrobacteraceae</taxon>
        <taxon>environmental samples</taxon>
    </lineage>
</organism>
<evidence type="ECO:0000256" key="1">
    <source>
        <dbReference type="SAM" id="MobiDB-lite"/>
    </source>
</evidence>
<gene>
    <name evidence="2" type="ORF">AVDCRST_MAG25-887</name>
</gene>
<accession>A0A6J4R185</accession>
<feature type="region of interest" description="Disordered" evidence="1">
    <location>
        <begin position="1"/>
        <end position="581"/>
    </location>
</feature>
<dbReference type="GO" id="GO:0003887">
    <property type="term" value="F:DNA-directed DNA polymerase activity"/>
    <property type="evidence" value="ECO:0007669"/>
    <property type="project" value="UniProtKB-EC"/>
</dbReference>
<keyword evidence="2" id="KW-0548">Nucleotidyltransferase</keyword>
<keyword evidence="2" id="KW-0808">Transferase</keyword>
<feature type="non-terminal residue" evidence="2">
    <location>
        <position position="581"/>
    </location>
</feature>
<dbReference type="EMBL" id="CADCVI010000055">
    <property type="protein sequence ID" value="CAA9461243.1"/>
    <property type="molecule type" value="Genomic_DNA"/>
</dbReference>
<dbReference type="EC" id="2.7.7.7" evidence="2"/>
<feature type="compositionally biased region" description="Basic residues" evidence="1">
    <location>
        <begin position="185"/>
        <end position="194"/>
    </location>
</feature>
<feature type="compositionally biased region" description="Basic residues" evidence="1">
    <location>
        <begin position="525"/>
        <end position="547"/>
    </location>
</feature>
<feature type="compositionally biased region" description="Basic and acidic residues" evidence="1">
    <location>
        <begin position="415"/>
        <end position="437"/>
    </location>
</feature>
<feature type="compositionally biased region" description="Basic residues" evidence="1">
    <location>
        <begin position="377"/>
        <end position="390"/>
    </location>
</feature>
<dbReference type="AlphaFoldDB" id="A0A6J4R185"/>
<feature type="compositionally biased region" description="Basic and acidic residues" evidence="1">
    <location>
        <begin position="323"/>
        <end position="334"/>
    </location>
</feature>
<feature type="compositionally biased region" description="Basic and acidic residues" evidence="1">
    <location>
        <begin position="195"/>
        <end position="222"/>
    </location>
</feature>
<feature type="compositionally biased region" description="Basic and acidic residues" evidence="1">
    <location>
        <begin position="458"/>
        <end position="482"/>
    </location>
</feature>
<feature type="compositionally biased region" description="Basic and acidic residues" evidence="1">
    <location>
        <begin position="392"/>
        <end position="406"/>
    </location>
</feature>
<evidence type="ECO:0000313" key="2">
    <source>
        <dbReference type="EMBL" id="CAA9461243.1"/>
    </source>
</evidence>
<reference evidence="2" key="1">
    <citation type="submission" date="2020-02" db="EMBL/GenBank/DDBJ databases">
        <authorList>
            <person name="Meier V. D."/>
        </authorList>
    </citation>
    <scope>NUCLEOTIDE SEQUENCE</scope>
    <source>
        <strain evidence="2">AVDCRST_MAG25</strain>
    </source>
</reference>
<proteinExistence type="predicted"/>
<feature type="compositionally biased region" description="Basic and acidic residues" evidence="1">
    <location>
        <begin position="548"/>
        <end position="559"/>
    </location>
</feature>
<feature type="compositionally biased region" description="Basic residues" evidence="1">
    <location>
        <begin position="1"/>
        <end position="21"/>
    </location>
</feature>
<feature type="compositionally biased region" description="Low complexity" evidence="1">
    <location>
        <begin position="228"/>
        <end position="244"/>
    </location>
</feature>
<feature type="compositionally biased region" description="Basic residues" evidence="1">
    <location>
        <begin position="58"/>
        <end position="67"/>
    </location>
</feature>
<feature type="non-terminal residue" evidence="2">
    <location>
        <position position="1"/>
    </location>
</feature>
<name>A0A6J4R185_9ACTN</name>
<sequence length="581" mass="64056">GKKPLHHVQPRHRRRRSRPHRRGDLGGRGRRRGPRDHGALAQGRAHPPPPDRNTRRDPRYRRLRGRRPVSAQGRPRGRAGEGPAQRQVRLLLSKSRARHLPLPHLRHDARRPASSRREPEPVLRAGRRGGEVRRHQAGQVGAAGGLVAKALGAADRVRSPRRRRPAAPEGEARGESEAGGAAPRLAHRVRRRGLHSRDGACRGEARRGALEGARRGGEEAPGREGAGARRAVPGAGRDAAAGGAWSASQPEQPAADHGRLPFPRRGACGHEGLDAPEGRAPGGEDPAGVPRAPEEARNVPGDLPEVRRPGGRAHPRELPPVPRPDRASRLHEPEYPADPARGRVPPLLCRRRRLHPRDRGLLAGRASHPRGGLGRPGVRRGVPKRRRPAPRHGGDDVRGDDGRRVEGPALGGEEDQLRPDVRARGEEPLGPARRERGAGPPAYRRVLRQLPQGQELSPEDREPGRARPDAPHHRRARQEVRRLRPRRRQGRDAPRGDELPDPGGERRHRQARPGLRPRGAEGPRRPARQLHPRRVRRGVPRGDRRRGRREDWRGHEARRGGHPQKGPGRGRGRNVAGVAQV</sequence>
<protein>
    <submittedName>
        <fullName evidence="2">PolA</fullName>
        <ecNumber evidence="2">2.7.7.7</ecNumber>
    </submittedName>
</protein>